<comment type="cofactor">
    <cofactor evidence="5">
        <name>Ca(2+)</name>
        <dbReference type="ChEBI" id="CHEBI:29108"/>
    </cofactor>
    <text evidence="5">Binds 1 Ca(2+) ion per subunit.</text>
</comment>
<evidence type="ECO:0000256" key="7">
    <source>
        <dbReference type="RuleBase" id="RU003654"/>
    </source>
</evidence>
<accession>A0A3M6V436</accession>
<dbReference type="PRINTS" id="PR00389">
    <property type="entry name" value="PHPHLIPASEA2"/>
</dbReference>
<dbReference type="InterPro" id="IPR016090">
    <property type="entry name" value="PLA2-like_dom"/>
</dbReference>
<feature type="binding site" evidence="5">
    <location>
        <position position="63"/>
    </location>
    <ligand>
        <name>Ca(2+)</name>
        <dbReference type="ChEBI" id="CHEBI:29108"/>
    </ligand>
</feature>
<comment type="similarity">
    <text evidence="7">Belongs to the phospholipase A2 family.</text>
</comment>
<evidence type="ECO:0000256" key="3">
    <source>
        <dbReference type="ARBA" id="ARBA00023157"/>
    </source>
</evidence>
<name>A0A3M6V436_POCDA</name>
<dbReference type="Pfam" id="PF00068">
    <property type="entry name" value="Phospholip_A2_1"/>
    <property type="match status" value="1"/>
</dbReference>
<dbReference type="Gene3D" id="1.20.90.10">
    <property type="entry name" value="Phospholipase A2 domain"/>
    <property type="match status" value="1"/>
</dbReference>
<feature type="signal peptide" evidence="8">
    <location>
        <begin position="1"/>
        <end position="20"/>
    </location>
</feature>
<dbReference type="SMART" id="SM00085">
    <property type="entry name" value="PA2c"/>
    <property type="match status" value="1"/>
</dbReference>
<dbReference type="EMBL" id="RCHS01000124">
    <property type="protein sequence ID" value="RMX60685.1"/>
    <property type="molecule type" value="Genomic_DNA"/>
</dbReference>
<reference evidence="10 11" key="1">
    <citation type="journal article" date="2018" name="Sci. Rep.">
        <title>Comparative analysis of the Pocillopora damicornis genome highlights role of immune system in coral evolution.</title>
        <authorList>
            <person name="Cunning R."/>
            <person name="Bay R.A."/>
            <person name="Gillette P."/>
            <person name="Baker A.C."/>
            <person name="Traylor-Knowles N."/>
        </authorList>
    </citation>
    <scope>NUCLEOTIDE SEQUENCE [LARGE SCALE GENOMIC DNA]</scope>
    <source>
        <strain evidence="10">RSMAS</strain>
        <tissue evidence="10">Whole animal</tissue>
    </source>
</reference>
<feature type="disulfide bond" evidence="6">
    <location>
        <begin position="79"/>
        <end position="138"/>
    </location>
</feature>
<dbReference type="OrthoDB" id="5841574at2759"/>
<dbReference type="CDD" id="cd00125">
    <property type="entry name" value="PLA2c"/>
    <property type="match status" value="1"/>
</dbReference>
<feature type="chain" id="PRO_5017847003" description="Phospholipase A2-like central domain-containing protein" evidence="8">
    <location>
        <begin position="21"/>
        <end position="156"/>
    </location>
</feature>
<dbReference type="Proteomes" id="UP000275408">
    <property type="component" value="Unassembled WGS sequence"/>
</dbReference>
<evidence type="ECO:0000313" key="11">
    <source>
        <dbReference type="Proteomes" id="UP000275408"/>
    </source>
</evidence>
<evidence type="ECO:0000256" key="5">
    <source>
        <dbReference type="PIRSR" id="PIRSR601211-2"/>
    </source>
</evidence>
<protein>
    <recommendedName>
        <fullName evidence="9">Phospholipase A2-like central domain-containing protein</fullName>
    </recommendedName>
</protein>
<dbReference type="GO" id="GO:0016042">
    <property type="term" value="P:lipid catabolic process"/>
    <property type="evidence" value="ECO:0007669"/>
    <property type="project" value="InterPro"/>
</dbReference>
<dbReference type="SUPFAM" id="SSF48619">
    <property type="entry name" value="Phospholipase A2, PLA2"/>
    <property type="match status" value="1"/>
</dbReference>
<gene>
    <name evidence="10" type="ORF">pdam_00014531</name>
</gene>
<evidence type="ECO:0000256" key="6">
    <source>
        <dbReference type="PIRSR" id="PIRSR601211-3"/>
    </source>
</evidence>
<dbReference type="GO" id="GO:0005543">
    <property type="term" value="F:phospholipid binding"/>
    <property type="evidence" value="ECO:0007669"/>
    <property type="project" value="TreeGrafter"/>
</dbReference>
<evidence type="ECO:0000256" key="8">
    <source>
        <dbReference type="SAM" id="SignalP"/>
    </source>
</evidence>
<evidence type="ECO:0000259" key="9">
    <source>
        <dbReference type="SMART" id="SM00085"/>
    </source>
</evidence>
<dbReference type="InterPro" id="IPR001211">
    <property type="entry name" value="PLA2"/>
</dbReference>
<dbReference type="GO" id="GO:0006644">
    <property type="term" value="P:phospholipid metabolic process"/>
    <property type="evidence" value="ECO:0007669"/>
    <property type="project" value="InterPro"/>
</dbReference>
<dbReference type="GO" id="GO:0005509">
    <property type="term" value="F:calcium ion binding"/>
    <property type="evidence" value="ECO:0007669"/>
    <property type="project" value="InterPro"/>
</dbReference>
<feature type="binding site" evidence="5">
    <location>
        <position position="84"/>
    </location>
    <ligand>
        <name>Ca(2+)</name>
        <dbReference type="ChEBI" id="CHEBI:29108"/>
    </ligand>
</feature>
<keyword evidence="2" id="KW-0964">Secreted</keyword>
<feature type="active site" evidence="4">
    <location>
        <position position="132"/>
    </location>
</feature>
<feature type="disulfide bond" evidence="6">
    <location>
        <begin position="64"/>
        <end position="80"/>
    </location>
</feature>
<proteinExistence type="inferred from homology"/>
<dbReference type="AlphaFoldDB" id="A0A3M6V436"/>
<feature type="binding site" evidence="5">
    <location>
        <position position="67"/>
    </location>
    <ligand>
        <name>Ca(2+)</name>
        <dbReference type="ChEBI" id="CHEBI:29108"/>
    </ligand>
</feature>
<dbReference type="GO" id="GO:0005576">
    <property type="term" value="C:extracellular region"/>
    <property type="evidence" value="ECO:0007669"/>
    <property type="project" value="UniProtKB-SubCell"/>
</dbReference>
<comment type="caution">
    <text evidence="10">The sequence shown here is derived from an EMBL/GenBank/DDBJ whole genome shotgun (WGS) entry which is preliminary data.</text>
</comment>
<feature type="non-terminal residue" evidence="10">
    <location>
        <position position="1"/>
    </location>
</feature>
<comment type="subcellular location">
    <subcellularLocation>
        <location evidence="1">Secreted</location>
    </subcellularLocation>
</comment>
<feature type="disulfide bond" evidence="6">
    <location>
        <begin position="96"/>
        <end position="124"/>
    </location>
</feature>
<dbReference type="PROSITE" id="PS00118">
    <property type="entry name" value="PA2_HIS"/>
    <property type="match status" value="1"/>
</dbReference>
<keyword evidence="5" id="KW-0106">Calcium</keyword>
<dbReference type="STRING" id="46731.A0A3M6V436"/>
<feature type="active site" evidence="4">
    <location>
        <position position="83"/>
    </location>
</feature>
<dbReference type="GO" id="GO:0047498">
    <property type="term" value="F:calcium-dependent phospholipase A2 activity"/>
    <property type="evidence" value="ECO:0007669"/>
    <property type="project" value="TreeGrafter"/>
</dbReference>
<evidence type="ECO:0000256" key="2">
    <source>
        <dbReference type="ARBA" id="ARBA00022525"/>
    </source>
</evidence>
<keyword evidence="8" id="KW-0732">Signal</keyword>
<feature type="disulfide bond" evidence="6">
    <location>
        <begin position="115"/>
        <end position="129"/>
    </location>
</feature>
<keyword evidence="3 6" id="KW-1015">Disulfide bond</keyword>
<dbReference type="InterPro" id="IPR036444">
    <property type="entry name" value="PLipase_A2_dom_sf"/>
</dbReference>
<dbReference type="PANTHER" id="PTHR11716">
    <property type="entry name" value="PHOSPHOLIPASE A2 FAMILY MEMBER"/>
    <property type="match status" value="1"/>
</dbReference>
<keyword evidence="5" id="KW-0479">Metal-binding</keyword>
<evidence type="ECO:0000313" key="10">
    <source>
        <dbReference type="EMBL" id="RMX60685.1"/>
    </source>
</evidence>
<feature type="disulfide bond" evidence="6">
    <location>
        <begin position="86"/>
        <end position="131"/>
    </location>
</feature>
<sequence length="156" mass="17223">VFRLGCYLLLLLLAHFNALGLSVVEEPAGKFPLRAKRHVLQFGSMIRCETGRSAFDYLGYGCYCGLGGKGTPVDGVDRCCQEHDACYDRIINSGICPSDNDVYYEFYSQVGCSGCASRPSNNACELAICKCDSVAARCFVRNTFNSQYEDYPDDQC</sequence>
<dbReference type="GO" id="GO:0050482">
    <property type="term" value="P:arachidonate secretion"/>
    <property type="evidence" value="ECO:0007669"/>
    <property type="project" value="InterPro"/>
</dbReference>
<feature type="binding site" evidence="5">
    <location>
        <position position="65"/>
    </location>
    <ligand>
        <name>Ca(2+)</name>
        <dbReference type="ChEBI" id="CHEBI:29108"/>
    </ligand>
</feature>
<dbReference type="PANTHER" id="PTHR11716:SF51">
    <property type="entry name" value="PHOSPHOLIPASE A2"/>
    <property type="match status" value="1"/>
</dbReference>
<keyword evidence="11" id="KW-1185">Reference proteome</keyword>
<feature type="domain" description="Phospholipase A2-like central" evidence="9">
    <location>
        <begin position="38"/>
        <end position="156"/>
    </location>
</feature>
<evidence type="ECO:0000256" key="1">
    <source>
        <dbReference type="ARBA" id="ARBA00004613"/>
    </source>
</evidence>
<dbReference type="InterPro" id="IPR033113">
    <property type="entry name" value="PLA2_histidine"/>
</dbReference>
<evidence type="ECO:0000256" key="4">
    <source>
        <dbReference type="PIRSR" id="PIRSR601211-1"/>
    </source>
</evidence>
<organism evidence="10 11">
    <name type="scientific">Pocillopora damicornis</name>
    <name type="common">Cauliflower coral</name>
    <name type="synonym">Millepora damicornis</name>
    <dbReference type="NCBI Taxonomy" id="46731"/>
    <lineage>
        <taxon>Eukaryota</taxon>
        <taxon>Metazoa</taxon>
        <taxon>Cnidaria</taxon>
        <taxon>Anthozoa</taxon>
        <taxon>Hexacorallia</taxon>
        <taxon>Scleractinia</taxon>
        <taxon>Astrocoeniina</taxon>
        <taxon>Pocilloporidae</taxon>
        <taxon>Pocillopora</taxon>
    </lineage>
</organism>